<dbReference type="CDD" id="cd04762">
    <property type="entry name" value="HTH_MerR-trunc"/>
    <property type="match status" value="1"/>
</dbReference>
<dbReference type="InterPro" id="IPR009061">
    <property type="entry name" value="DNA-bd_dom_put_sf"/>
</dbReference>
<evidence type="ECO:0000259" key="1">
    <source>
        <dbReference type="Pfam" id="PF12728"/>
    </source>
</evidence>
<dbReference type="RefSeq" id="WP_378050405.1">
    <property type="nucleotide sequence ID" value="NZ_JBHSXE010000002.1"/>
</dbReference>
<reference evidence="3" key="1">
    <citation type="journal article" date="2019" name="Int. J. Syst. Evol. Microbiol.">
        <title>The Global Catalogue of Microorganisms (GCM) 10K type strain sequencing project: providing services to taxonomists for standard genome sequencing and annotation.</title>
        <authorList>
            <consortium name="The Broad Institute Genomics Platform"/>
            <consortium name="The Broad Institute Genome Sequencing Center for Infectious Disease"/>
            <person name="Wu L."/>
            <person name="Ma J."/>
        </authorList>
    </citation>
    <scope>NUCLEOTIDE SEQUENCE [LARGE SCALE GENOMIC DNA]</scope>
    <source>
        <strain evidence="3">JCM 3369</strain>
    </source>
</reference>
<dbReference type="SUPFAM" id="SSF46955">
    <property type="entry name" value="Putative DNA-binding domain"/>
    <property type="match status" value="1"/>
</dbReference>
<comment type="caution">
    <text evidence="2">The sequence shown here is derived from an EMBL/GenBank/DDBJ whole genome shotgun (WGS) entry which is preliminary data.</text>
</comment>
<evidence type="ECO:0000313" key="3">
    <source>
        <dbReference type="Proteomes" id="UP001596380"/>
    </source>
</evidence>
<accession>A0ABW2CS88</accession>
<dbReference type="EMBL" id="JBHSXS010000019">
    <property type="protein sequence ID" value="MFC6883491.1"/>
    <property type="molecule type" value="Genomic_DNA"/>
</dbReference>
<dbReference type="Pfam" id="PF12728">
    <property type="entry name" value="HTH_17"/>
    <property type="match status" value="1"/>
</dbReference>
<organism evidence="2 3">
    <name type="scientific">Actinomadura yumaensis</name>
    <dbReference type="NCBI Taxonomy" id="111807"/>
    <lineage>
        <taxon>Bacteria</taxon>
        <taxon>Bacillati</taxon>
        <taxon>Actinomycetota</taxon>
        <taxon>Actinomycetes</taxon>
        <taxon>Streptosporangiales</taxon>
        <taxon>Thermomonosporaceae</taxon>
        <taxon>Actinomadura</taxon>
    </lineage>
</organism>
<dbReference type="Gene3D" id="1.10.1660.10">
    <property type="match status" value="1"/>
</dbReference>
<keyword evidence="3" id="KW-1185">Reference proteome</keyword>
<gene>
    <name evidence="2" type="ORF">ACFQKB_27285</name>
</gene>
<evidence type="ECO:0000313" key="2">
    <source>
        <dbReference type="EMBL" id="MFC6883491.1"/>
    </source>
</evidence>
<dbReference type="InterPro" id="IPR010093">
    <property type="entry name" value="SinI_DNA-bd"/>
</dbReference>
<dbReference type="Proteomes" id="UP001596380">
    <property type="component" value="Unassembled WGS sequence"/>
</dbReference>
<name>A0ABW2CS88_9ACTN</name>
<protein>
    <submittedName>
        <fullName evidence="2">Helix-turn-helix domain-containing protein</fullName>
    </submittedName>
</protein>
<proteinExistence type="predicted"/>
<feature type="domain" description="Helix-turn-helix" evidence="1">
    <location>
        <begin position="16"/>
        <end position="66"/>
    </location>
</feature>
<dbReference type="NCBIfam" id="TIGR01764">
    <property type="entry name" value="excise"/>
    <property type="match status" value="1"/>
</dbReference>
<dbReference type="InterPro" id="IPR041657">
    <property type="entry name" value="HTH_17"/>
</dbReference>
<sequence length="66" mass="7399">MTHRPSVTDDGHDSPFLTPAEVAVLLRVSPETVSKWAKQGRLDGVRTPGGRWRFRREVIAAFLAQQ</sequence>